<reference evidence="9" key="1">
    <citation type="submission" date="2022-01" db="EMBL/GenBank/DDBJ databases">
        <title>Genome Sequence Resource for Two Populations of Ditylenchus destructor, the Migratory Endoparasitic Phytonematode.</title>
        <authorList>
            <person name="Zhang H."/>
            <person name="Lin R."/>
            <person name="Xie B."/>
        </authorList>
    </citation>
    <scope>NUCLEOTIDE SEQUENCE</scope>
    <source>
        <strain evidence="9">BazhouSP</strain>
    </source>
</reference>
<evidence type="ECO:0000256" key="8">
    <source>
        <dbReference type="SAM" id="Phobius"/>
    </source>
</evidence>
<evidence type="ECO:0000313" key="10">
    <source>
        <dbReference type="Proteomes" id="UP001201812"/>
    </source>
</evidence>
<gene>
    <name evidence="9" type="ORF">DdX_15321</name>
</gene>
<dbReference type="GO" id="GO:0015250">
    <property type="term" value="F:water channel activity"/>
    <property type="evidence" value="ECO:0007669"/>
    <property type="project" value="TreeGrafter"/>
</dbReference>
<proteinExistence type="inferred from homology"/>
<sequence length="431" mass="47781">MATPNEFDIYGPPANQRANYYGTYPGKNKGKRSDTRPPNGAPHNGEFPLLHESSQQNILNGSLMDWPSPGLPPTPVVANGGVGHRNGFMRRKDFGDGLYVSTPNRARRFDESSYRSFGQRRMDYSQVNLGGNSSVKNEPLEQTELTTKQKLKLTCAHIFRPIIAELIVVFLCTIIHLRVKQSLEIRFPNAAKIVLLSLTDGILVLSFVSVLRTVHINPVVTVANLFVTTTKWYLCPFILLSQLLGATVAVFLNSAVHNSETIFDMESELRPLLAIDDLQAACQVMFNQFLGTIPVIVCHIHFTTLLNGTFRAEPSIFRVIGLSAAVSLNTFLGLLTSPLSWNSPLMALALTIQRFILSLLPKSTNRWFGAGKDATVAQNMNWHNQYIFWLGPLLGALVACILYRVVVGSRIAHQASRKPSPTRKNFSCSNS</sequence>
<dbReference type="InterPro" id="IPR023271">
    <property type="entry name" value="Aquaporin-like"/>
</dbReference>
<evidence type="ECO:0000313" key="9">
    <source>
        <dbReference type="EMBL" id="KAI1702747.1"/>
    </source>
</evidence>
<evidence type="ECO:0000256" key="2">
    <source>
        <dbReference type="ARBA" id="ARBA00006175"/>
    </source>
</evidence>
<name>A0AAD4MT18_9BILA</name>
<dbReference type="PANTHER" id="PTHR19139:SF199">
    <property type="entry name" value="MIP17260P"/>
    <property type="match status" value="1"/>
</dbReference>
<evidence type="ECO:0000256" key="4">
    <source>
        <dbReference type="ARBA" id="ARBA00022989"/>
    </source>
</evidence>
<keyword evidence="4 8" id="KW-1133">Transmembrane helix</keyword>
<dbReference type="GO" id="GO:0005886">
    <property type="term" value="C:plasma membrane"/>
    <property type="evidence" value="ECO:0007669"/>
    <property type="project" value="TreeGrafter"/>
</dbReference>
<protein>
    <submittedName>
        <fullName evidence="9">Major intrinsic protein domain-containing protein</fullName>
    </submittedName>
</protein>
<accession>A0AAD4MT18</accession>
<evidence type="ECO:0000256" key="5">
    <source>
        <dbReference type="ARBA" id="ARBA00023136"/>
    </source>
</evidence>
<keyword evidence="6" id="KW-0813">Transport</keyword>
<feature type="transmembrane region" description="Helical" evidence="8">
    <location>
        <begin position="158"/>
        <end position="177"/>
    </location>
</feature>
<feature type="transmembrane region" description="Helical" evidence="8">
    <location>
        <begin position="231"/>
        <end position="252"/>
    </location>
</feature>
<evidence type="ECO:0000256" key="1">
    <source>
        <dbReference type="ARBA" id="ARBA00004141"/>
    </source>
</evidence>
<comment type="similarity">
    <text evidence="2 6">Belongs to the MIP/aquaporin (TC 1.A.8) family.</text>
</comment>
<feature type="transmembrane region" description="Helical" evidence="8">
    <location>
        <begin position="316"/>
        <end position="336"/>
    </location>
</feature>
<evidence type="ECO:0000256" key="3">
    <source>
        <dbReference type="ARBA" id="ARBA00022692"/>
    </source>
</evidence>
<dbReference type="PANTHER" id="PTHR19139">
    <property type="entry name" value="AQUAPORIN TRANSPORTER"/>
    <property type="match status" value="1"/>
</dbReference>
<dbReference type="Proteomes" id="UP001201812">
    <property type="component" value="Unassembled WGS sequence"/>
</dbReference>
<dbReference type="AlphaFoldDB" id="A0AAD4MT18"/>
<evidence type="ECO:0000256" key="6">
    <source>
        <dbReference type="RuleBase" id="RU000477"/>
    </source>
</evidence>
<dbReference type="SUPFAM" id="SSF81338">
    <property type="entry name" value="Aquaporin-like"/>
    <property type="match status" value="1"/>
</dbReference>
<dbReference type="Gene3D" id="1.20.1080.10">
    <property type="entry name" value="Glycerol uptake facilitator protein"/>
    <property type="match status" value="1"/>
</dbReference>
<comment type="subcellular location">
    <subcellularLocation>
        <location evidence="1">Membrane</location>
        <topology evidence="1">Multi-pass membrane protein</topology>
    </subcellularLocation>
</comment>
<organism evidence="9 10">
    <name type="scientific">Ditylenchus destructor</name>
    <dbReference type="NCBI Taxonomy" id="166010"/>
    <lineage>
        <taxon>Eukaryota</taxon>
        <taxon>Metazoa</taxon>
        <taxon>Ecdysozoa</taxon>
        <taxon>Nematoda</taxon>
        <taxon>Chromadorea</taxon>
        <taxon>Rhabditida</taxon>
        <taxon>Tylenchina</taxon>
        <taxon>Tylenchomorpha</taxon>
        <taxon>Sphaerularioidea</taxon>
        <taxon>Anguinidae</taxon>
        <taxon>Anguininae</taxon>
        <taxon>Ditylenchus</taxon>
    </lineage>
</organism>
<dbReference type="PRINTS" id="PR00783">
    <property type="entry name" value="MINTRINSICP"/>
</dbReference>
<evidence type="ECO:0000256" key="7">
    <source>
        <dbReference type="SAM" id="MobiDB-lite"/>
    </source>
</evidence>
<dbReference type="InterPro" id="IPR000425">
    <property type="entry name" value="MIP"/>
</dbReference>
<keyword evidence="10" id="KW-1185">Reference proteome</keyword>
<feature type="region of interest" description="Disordered" evidence="7">
    <location>
        <begin position="1"/>
        <end position="46"/>
    </location>
</feature>
<dbReference type="InterPro" id="IPR034294">
    <property type="entry name" value="Aquaporin_transptr"/>
</dbReference>
<feature type="transmembrane region" description="Helical" evidence="8">
    <location>
        <begin position="386"/>
        <end position="407"/>
    </location>
</feature>
<dbReference type="Pfam" id="PF00230">
    <property type="entry name" value="MIP"/>
    <property type="match status" value="1"/>
</dbReference>
<feature type="transmembrane region" description="Helical" evidence="8">
    <location>
        <begin position="189"/>
        <end position="211"/>
    </location>
</feature>
<keyword evidence="3 6" id="KW-0812">Transmembrane</keyword>
<keyword evidence="5 8" id="KW-0472">Membrane</keyword>
<dbReference type="EMBL" id="JAKKPZ010000094">
    <property type="protein sequence ID" value="KAI1702747.1"/>
    <property type="molecule type" value="Genomic_DNA"/>
</dbReference>
<comment type="caution">
    <text evidence="9">The sequence shown here is derived from an EMBL/GenBank/DDBJ whole genome shotgun (WGS) entry which is preliminary data.</text>
</comment>